<dbReference type="Gene3D" id="2.30.29.30">
    <property type="entry name" value="Pleckstrin-homology domain (PH domain)/Phosphotyrosine-binding domain (PTB)"/>
    <property type="match status" value="1"/>
</dbReference>
<evidence type="ECO:0000313" key="2">
    <source>
        <dbReference type="Proteomes" id="UP000694422"/>
    </source>
</evidence>
<organism evidence="1 2">
    <name type="scientific">Spermophilus dauricus</name>
    <name type="common">Daurian ground squirrel</name>
    <dbReference type="NCBI Taxonomy" id="99837"/>
    <lineage>
        <taxon>Eukaryota</taxon>
        <taxon>Metazoa</taxon>
        <taxon>Chordata</taxon>
        <taxon>Craniata</taxon>
        <taxon>Vertebrata</taxon>
        <taxon>Euteleostomi</taxon>
        <taxon>Mammalia</taxon>
        <taxon>Eutheria</taxon>
        <taxon>Euarchontoglires</taxon>
        <taxon>Glires</taxon>
        <taxon>Rodentia</taxon>
        <taxon>Sciuromorpha</taxon>
        <taxon>Sciuridae</taxon>
        <taxon>Xerinae</taxon>
        <taxon>Marmotini</taxon>
        <taxon>Spermophilus</taxon>
    </lineage>
</organism>
<accession>A0A8C9PM19</accession>
<name>A0A8C9PM19_SPEDA</name>
<dbReference type="AlphaFoldDB" id="A0A8C9PM19"/>
<reference evidence="1" key="1">
    <citation type="submission" date="2025-08" db="UniProtKB">
        <authorList>
            <consortium name="Ensembl"/>
        </authorList>
    </citation>
    <scope>IDENTIFICATION</scope>
</reference>
<reference evidence="1" key="2">
    <citation type="submission" date="2025-09" db="UniProtKB">
        <authorList>
            <consortium name="Ensembl"/>
        </authorList>
    </citation>
    <scope>IDENTIFICATION</scope>
</reference>
<keyword evidence="2" id="KW-1185">Reference proteome</keyword>
<dbReference type="InterPro" id="IPR011993">
    <property type="entry name" value="PH-like_dom_sf"/>
</dbReference>
<proteinExistence type="predicted"/>
<protein>
    <submittedName>
        <fullName evidence="1">Uncharacterized protein</fullName>
    </submittedName>
</protein>
<dbReference type="Proteomes" id="UP000694422">
    <property type="component" value="Unplaced"/>
</dbReference>
<dbReference type="Ensembl" id="ENSSDAT00000010574.1">
    <property type="protein sequence ID" value="ENSSDAP00000009309.1"/>
    <property type="gene ID" value="ENSSDAG00000008474.1"/>
</dbReference>
<sequence>PLYIQLIKTFSILVQHRPFYLAIEGFLCLTGHPLICPLLMSTRSSCDSSQLLLSNIHAVNKRIVGSLGTIIIKHEDFQLFSCIVLEWRKCLNVASSTELCWPSCCLNSISIHSLNTR</sequence>
<evidence type="ECO:0000313" key="1">
    <source>
        <dbReference type="Ensembl" id="ENSSDAP00000009309.1"/>
    </source>
</evidence>